<dbReference type="EMBL" id="FOXS01000008">
    <property type="protein sequence ID" value="SFQ78994.1"/>
    <property type="molecule type" value="Genomic_DNA"/>
</dbReference>
<dbReference type="GO" id="GO:0003700">
    <property type="term" value="F:DNA-binding transcription factor activity"/>
    <property type="evidence" value="ECO:0007669"/>
    <property type="project" value="InterPro"/>
</dbReference>
<dbReference type="PANTHER" id="PTHR46796">
    <property type="entry name" value="HTH-TYPE TRANSCRIPTIONAL ACTIVATOR RHAS-RELATED"/>
    <property type="match status" value="1"/>
</dbReference>
<keyword evidence="6" id="KW-1185">Reference proteome</keyword>
<proteinExistence type="predicted"/>
<dbReference type="InterPro" id="IPR046532">
    <property type="entry name" value="DUF6597"/>
</dbReference>
<evidence type="ECO:0000256" key="3">
    <source>
        <dbReference type="ARBA" id="ARBA00023163"/>
    </source>
</evidence>
<dbReference type="Pfam" id="PF20240">
    <property type="entry name" value="DUF6597"/>
    <property type="match status" value="1"/>
</dbReference>
<organism evidence="5 6">
    <name type="scientific">Hymenobacter arizonensis</name>
    <name type="common">Siccationidurans arizonensis</name>
    <dbReference type="NCBI Taxonomy" id="1227077"/>
    <lineage>
        <taxon>Bacteria</taxon>
        <taxon>Pseudomonadati</taxon>
        <taxon>Bacteroidota</taxon>
        <taxon>Cytophagia</taxon>
        <taxon>Cytophagales</taxon>
        <taxon>Hymenobacteraceae</taxon>
        <taxon>Hymenobacter</taxon>
    </lineage>
</organism>
<evidence type="ECO:0000256" key="1">
    <source>
        <dbReference type="ARBA" id="ARBA00023015"/>
    </source>
</evidence>
<keyword evidence="3" id="KW-0804">Transcription</keyword>
<dbReference type="PANTHER" id="PTHR46796:SF13">
    <property type="entry name" value="HTH-TYPE TRANSCRIPTIONAL ACTIVATOR RHAS"/>
    <property type="match status" value="1"/>
</dbReference>
<keyword evidence="1" id="KW-0805">Transcription regulation</keyword>
<dbReference type="SUPFAM" id="SSF46689">
    <property type="entry name" value="Homeodomain-like"/>
    <property type="match status" value="1"/>
</dbReference>
<name>A0A1I6BDL9_HYMAR</name>
<dbReference type="AlphaFoldDB" id="A0A1I6BDL9"/>
<evidence type="ECO:0000313" key="5">
    <source>
        <dbReference type="EMBL" id="SFQ78994.1"/>
    </source>
</evidence>
<accession>A0A1I6BDL9</accession>
<dbReference type="Proteomes" id="UP000199029">
    <property type="component" value="Unassembled WGS sequence"/>
</dbReference>
<dbReference type="Pfam" id="PF12833">
    <property type="entry name" value="HTH_18"/>
    <property type="match status" value="1"/>
</dbReference>
<reference evidence="6" key="1">
    <citation type="submission" date="2016-10" db="EMBL/GenBank/DDBJ databases">
        <authorList>
            <person name="Varghese N."/>
            <person name="Submissions S."/>
        </authorList>
    </citation>
    <scope>NUCLEOTIDE SEQUENCE [LARGE SCALE GENOMIC DNA]</scope>
    <source>
        <strain evidence="6">OR362-8,ATCC BAA-1266,JCM 13504</strain>
    </source>
</reference>
<evidence type="ECO:0000313" key="6">
    <source>
        <dbReference type="Proteomes" id="UP000199029"/>
    </source>
</evidence>
<dbReference type="InterPro" id="IPR009057">
    <property type="entry name" value="Homeodomain-like_sf"/>
</dbReference>
<evidence type="ECO:0000259" key="4">
    <source>
        <dbReference type="PROSITE" id="PS01124"/>
    </source>
</evidence>
<dbReference type="InterPro" id="IPR018060">
    <property type="entry name" value="HTH_AraC"/>
</dbReference>
<feature type="domain" description="HTH araC/xylS-type" evidence="4">
    <location>
        <begin position="177"/>
        <end position="260"/>
    </location>
</feature>
<dbReference type="OrthoDB" id="635259at2"/>
<dbReference type="GO" id="GO:0043565">
    <property type="term" value="F:sequence-specific DNA binding"/>
    <property type="evidence" value="ECO:0007669"/>
    <property type="project" value="InterPro"/>
</dbReference>
<dbReference type="STRING" id="1227077.SAMN04515668_4388"/>
<keyword evidence="2" id="KW-0238">DNA-binding</keyword>
<dbReference type="SMART" id="SM00342">
    <property type="entry name" value="HTH_ARAC"/>
    <property type="match status" value="1"/>
</dbReference>
<dbReference type="Gene3D" id="1.10.10.60">
    <property type="entry name" value="Homeodomain-like"/>
    <property type="match status" value="1"/>
</dbReference>
<sequence>MLPSHFAPHPALLDYVDSVFVLTCDFAATGLSPLYPFVPTHNRFLCFYLDDPVKVQKPAGAFVARARALIVGPHLAPVTLDLGRHHRAVVVNLKPAGMYRLLGIPMAELLDRDYDARLVVGREIDELLDRLHAGRTPAACNAVMQRYLLGKRGQLRPALPFDRALLHQVRASGNLPVERVAAHACLSVRQFERRAHERLGLPPKLFSRLIRFSHAYKHKEGAPQTPWLDIAHRCGYFDQMHFIRDFKFFAGFPPGRLQAADLEQSVLFRTMEDLTILL</sequence>
<gene>
    <name evidence="5" type="ORF">SAMN04515668_4388</name>
</gene>
<dbReference type="PROSITE" id="PS01124">
    <property type="entry name" value="HTH_ARAC_FAMILY_2"/>
    <property type="match status" value="1"/>
</dbReference>
<protein>
    <submittedName>
        <fullName evidence="5">Helix-turn-helix domain-containing protein</fullName>
    </submittedName>
</protein>
<dbReference type="RefSeq" id="WP_092678302.1">
    <property type="nucleotide sequence ID" value="NZ_FOXS01000008.1"/>
</dbReference>
<dbReference type="InterPro" id="IPR050204">
    <property type="entry name" value="AraC_XylS_family_regulators"/>
</dbReference>
<evidence type="ECO:0000256" key="2">
    <source>
        <dbReference type="ARBA" id="ARBA00023125"/>
    </source>
</evidence>